<evidence type="ECO:0000313" key="4">
    <source>
        <dbReference type="Proteomes" id="UP000663852"/>
    </source>
</evidence>
<reference evidence="2" key="1">
    <citation type="submission" date="2021-02" db="EMBL/GenBank/DDBJ databases">
        <authorList>
            <person name="Nowell W R."/>
        </authorList>
    </citation>
    <scope>NUCLEOTIDE SEQUENCE</scope>
</reference>
<organism evidence="2 4">
    <name type="scientific">Adineta ricciae</name>
    <name type="common">Rotifer</name>
    <dbReference type="NCBI Taxonomy" id="249248"/>
    <lineage>
        <taxon>Eukaryota</taxon>
        <taxon>Metazoa</taxon>
        <taxon>Spiralia</taxon>
        <taxon>Gnathifera</taxon>
        <taxon>Rotifera</taxon>
        <taxon>Eurotatoria</taxon>
        <taxon>Bdelloidea</taxon>
        <taxon>Adinetida</taxon>
        <taxon>Adinetidae</taxon>
        <taxon>Adineta</taxon>
    </lineage>
</organism>
<proteinExistence type="predicted"/>
<name>A0A815JGT5_ADIRI</name>
<sequence>MASIYNWLGMTYARQNLHGNPVEQYGKALRPYEKMTNKITCDATENKLLQAECYINYEHFLSSQQDDDAEQFYNNALTIYKGILPDGDPKLMRVYTDITMEFSRTNNYSKVTELYQTTVSDLITKTIDVLWAKQMIHVAYFEAYEYFVSNSSQVGTTQITSLELSFFCGFLCIKQYLYQDVIKYVNDVVHQVEHLNASLLLAEMHQITDDLTKAEQIYTELLKEPKIQGDSFLLFEISFASIKCYQDPNKVI</sequence>
<keyword evidence="3" id="KW-1185">Reference proteome</keyword>
<dbReference type="InterPro" id="IPR011990">
    <property type="entry name" value="TPR-like_helical_dom_sf"/>
</dbReference>
<comment type="caution">
    <text evidence="2">The sequence shown here is derived from an EMBL/GenBank/DDBJ whole genome shotgun (WGS) entry which is preliminary data.</text>
</comment>
<protein>
    <submittedName>
        <fullName evidence="2">Uncharacterized protein</fullName>
    </submittedName>
</protein>
<dbReference type="EMBL" id="CAJNOR010000913">
    <property type="protein sequence ID" value="CAF1035297.1"/>
    <property type="molecule type" value="Genomic_DNA"/>
</dbReference>
<dbReference type="EMBL" id="CAJNOJ010000300">
    <property type="protein sequence ID" value="CAF1382104.1"/>
    <property type="molecule type" value="Genomic_DNA"/>
</dbReference>
<dbReference type="AlphaFoldDB" id="A0A815JGT5"/>
<evidence type="ECO:0000313" key="3">
    <source>
        <dbReference type="Proteomes" id="UP000663828"/>
    </source>
</evidence>
<accession>A0A815JGT5</accession>
<gene>
    <name evidence="2" type="ORF">EDS130_LOCUS34986</name>
    <name evidence="1" type="ORF">XAT740_LOCUS14971</name>
</gene>
<evidence type="ECO:0000313" key="2">
    <source>
        <dbReference type="EMBL" id="CAF1382104.1"/>
    </source>
</evidence>
<dbReference type="SUPFAM" id="SSF48452">
    <property type="entry name" value="TPR-like"/>
    <property type="match status" value="1"/>
</dbReference>
<evidence type="ECO:0000313" key="1">
    <source>
        <dbReference type="EMBL" id="CAF1035297.1"/>
    </source>
</evidence>
<dbReference type="Gene3D" id="1.25.40.10">
    <property type="entry name" value="Tetratricopeptide repeat domain"/>
    <property type="match status" value="1"/>
</dbReference>
<dbReference type="Proteomes" id="UP000663828">
    <property type="component" value="Unassembled WGS sequence"/>
</dbReference>
<dbReference type="Proteomes" id="UP000663852">
    <property type="component" value="Unassembled WGS sequence"/>
</dbReference>